<comment type="caution">
    <text evidence="2">The sequence shown here is derived from an EMBL/GenBank/DDBJ whole genome shotgun (WGS) entry which is preliminary data.</text>
</comment>
<keyword evidence="3" id="KW-1185">Reference proteome</keyword>
<evidence type="ECO:0000256" key="1">
    <source>
        <dbReference type="SAM" id="MobiDB-lite"/>
    </source>
</evidence>
<feature type="region of interest" description="Disordered" evidence="1">
    <location>
        <begin position="1"/>
        <end position="20"/>
    </location>
</feature>
<dbReference type="Proteomes" id="UP001595973">
    <property type="component" value="Unassembled WGS sequence"/>
</dbReference>
<evidence type="ECO:0000313" key="2">
    <source>
        <dbReference type="EMBL" id="MFC4669422.1"/>
    </source>
</evidence>
<sequence>MRQRDEKNSNSCNAETRRSIEQTVMSQDHIERQLVFDLFIDGFQIARNIESLEVAQELAGEFIQENLPSKINGREYLQSGSCKEFSTWTYSYEKAAWLQTR</sequence>
<organism evidence="2 3">
    <name type="scientific">Seohaeicola nanhaiensis</name>
    <dbReference type="NCBI Taxonomy" id="1387282"/>
    <lineage>
        <taxon>Bacteria</taxon>
        <taxon>Pseudomonadati</taxon>
        <taxon>Pseudomonadota</taxon>
        <taxon>Alphaproteobacteria</taxon>
        <taxon>Rhodobacterales</taxon>
        <taxon>Roseobacteraceae</taxon>
        <taxon>Seohaeicola</taxon>
    </lineage>
</organism>
<gene>
    <name evidence="2" type="ORF">ACFO5X_12730</name>
</gene>
<dbReference type="EMBL" id="JBHSGI010000011">
    <property type="protein sequence ID" value="MFC4669422.1"/>
    <property type="molecule type" value="Genomic_DNA"/>
</dbReference>
<reference evidence="3" key="1">
    <citation type="journal article" date="2019" name="Int. J. Syst. Evol. Microbiol.">
        <title>The Global Catalogue of Microorganisms (GCM) 10K type strain sequencing project: providing services to taxonomists for standard genome sequencing and annotation.</title>
        <authorList>
            <consortium name="The Broad Institute Genomics Platform"/>
            <consortium name="The Broad Institute Genome Sequencing Center for Infectious Disease"/>
            <person name="Wu L."/>
            <person name="Ma J."/>
        </authorList>
    </citation>
    <scope>NUCLEOTIDE SEQUENCE [LARGE SCALE GENOMIC DNA]</scope>
    <source>
        <strain evidence="3">CGMCC 4.7283</strain>
    </source>
</reference>
<accession>A0ABV9KGY2</accession>
<proteinExistence type="predicted"/>
<evidence type="ECO:0000313" key="3">
    <source>
        <dbReference type="Proteomes" id="UP001595973"/>
    </source>
</evidence>
<protein>
    <submittedName>
        <fullName evidence="2">Uncharacterized protein</fullName>
    </submittedName>
</protein>
<name>A0ABV9KGY2_9RHOB</name>